<evidence type="ECO:0000313" key="3">
    <source>
        <dbReference type="Proteomes" id="UP000377595"/>
    </source>
</evidence>
<evidence type="ECO:0000256" key="1">
    <source>
        <dbReference type="SAM" id="MobiDB-lite"/>
    </source>
</evidence>
<keyword evidence="3" id="KW-1185">Reference proteome</keyword>
<evidence type="ECO:0000313" key="2">
    <source>
        <dbReference type="EMBL" id="GES23375.1"/>
    </source>
</evidence>
<feature type="compositionally biased region" description="Pro residues" evidence="1">
    <location>
        <begin position="1"/>
        <end position="18"/>
    </location>
</feature>
<organism evidence="2 3">
    <name type="scientific">Acrocarpospora pleiomorpha</name>
    <dbReference type="NCBI Taxonomy" id="90975"/>
    <lineage>
        <taxon>Bacteria</taxon>
        <taxon>Bacillati</taxon>
        <taxon>Actinomycetota</taxon>
        <taxon>Actinomycetes</taxon>
        <taxon>Streptosporangiales</taxon>
        <taxon>Streptosporangiaceae</taxon>
        <taxon>Acrocarpospora</taxon>
    </lineage>
</organism>
<dbReference type="OrthoDB" id="3266345at2"/>
<accession>A0A5M3XPW7</accession>
<protein>
    <submittedName>
        <fullName evidence="2">Uncharacterized protein</fullName>
    </submittedName>
</protein>
<comment type="caution">
    <text evidence="2">The sequence shown here is derived from an EMBL/GenBank/DDBJ whole genome shotgun (WGS) entry which is preliminary data.</text>
</comment>
<gene>
    <name evidence="2" type="ORF">Aple_062740</name>
</gene>
<dbReference type="Proteomes" id="UP000377595">
    <property type="component" value="Unassembled WGS sequence"/>
</dbReference>
<dbReference type="Pfam" id="PF20060">
    <property type="entry name" value="DUF6459"/>
    <property type="match status" value="1"/>
</dbReference>
<reference evidence="2 3" key="1">
    <citation type="submission" date="2019-10" db="EMBL/GenBank/DDBJ databases">
        <title>Whole genome shotgun sequence of Acrocarpospora pleiomorpha NBRC 16267.</title>
        <authorList>
            <person name="Ichikawa N."/>
            <person name="Kimura A."/>
            <person name="Kitahashi Y."/>
            <person name="Komaki H."/>
            <person name="Oguchi A."/>
        </authorList>
    </citation>
    <scope>NUCLEOTIDE SEQUENCE [LARGE SCALE GENOMIC DNA]</scope>
    <source>
        <strain evidence="2 3">NBRC 16267</strain>
    </source>
</reference>
<name>A0A5M3XPW7_9ACTN</name>
<dbReference type="AlphaFoldDB" id="A0A5M3XPW7"/>
<dbReference type="RefSeq" id="WP_155348284.1">
    <property type="nucleotide sequence ID" value="NZ_BAAAHM010000006.1"/>
</dbReference>
<sequence length="151" mass="16591">MPQPIPLPRLVPVPPADPPYDEQPRTTGSLALAPQPVRERRPLAIGTSGSIPNERRLRGLGQALAEILAGRRPPETIQDRMSERAYTELIRAGKMIETPRAPMVGVPHVQSPRPGAVEMCLLVHCGPRSRALAIRLEKFGAQWLITDFETA</sequence>
<feature type="region of interest" description="Disordered" evidence="1">
    <location>
        <begin position="1"/>
        <end position="54"/>
    </location>
</feature>
<proteinExistence type="predicted"/>
<dbReference type="EMBL" id="BLAF01000041">
    <property type="protein sequence ID" value="GES23375.1"/>
    <property type="molecule type" value="Genomic_DNA"/>
</dbReference>
<dbReference type="InterPro" id="IPR045596">
    <property type="entry name" value="DUF6459"/>
</dbReference>